<evidence type="ECO:0000313" key="2">
    <source>
        <dbReference type="Ensembl" id="ENSDLAP00005020546.1"/>
    </source>
</evidence>
<dbReference type="Gene3D" id="1.25.40.10">
    <property type="entry name" value="Tetratricopeptide repeat domain"/>
    <property type="match status" value="2"/>
</dbReference>
<dbReference type="AlphaFoldDB" id="A0A8C4ERY4"/>
<dbReference type="SMART" id="SM00671">
    <property type="entry name" value="SEL1"/>
    <property type="match status" value="7"/>
</dbReference>
<dbReference type="PANTHER" id="PTHR44444:SF1">
    <property type="entry name" value="PROTEIN SEL-1 HOMOLOG 3"/>
    <property type="match status" value="1"/>
</dbReference>
<keyword evidence="1" id="KW-0732">Signal</keyword>
<name>A0A8C4ERY4_DICLA</name>
<organism evidence="2 3">
    <name type="scientific">Dicentrarchus labrax</name>
    <name type="common">European seabass</name>
    <name type="synonym">Morone labrax</name>
    <dbReference type="NCBI Taxonomy" id="13489"/>
    <lineage>
        <taxon>Eukaryota</taxon>
        <taxon>Metazoa</taxon>
        <taxon>Chordata</taxon>
        <taxon>Craniata</taxon>
        <taxon>Vertebrata</taxon>
        <taxon>Euteleostomi</taxon>
        <taxon>Actinopterygii</taxon>
        <taxon>Neopterygii</taxon>
        <taxon>Teleostei</taxon>
        <taxon>Neoteleostei</taxon>
        <taxon>Acanthomorphata</taxon>
        <taxon>Eupercaria</taxon>
        <taxon>Moronidae</taxon>
        <taxon>Dicentrarchus</taxon>
    </lineage>
</organism>
<dbReference type="PANTHER" id="PTHR44444">
    <property type="entry name" value="PROTEIN SEL-1 HOMOLOG 3"/>
    <property type="match status" value="1"/>
</dbReference>
<evidence type="ECO:0008006" key="4">
    <source>
        <dbReference type="Google" id="ProtNLM"/>
    </source>
</evidence>
<evidence type="ECO:0000313" key="3">
    <source>
        <dbReference type="Proteomes" id="UP000694389"/>
    </source>
</evidence>
<dbReference type="Pfam" id="PF08238">
    <property type="entry name" value="Sel1"/>
    <property type="match status" value="6"/>
</dbReference>
<dbReference type="InterPro" id="IPR006597">
    <property type="entry name" value="Sel1-like"/>
</dbReference>
<reference evidence="2" key="2">
    <citation type="submission" date="2025-09" db="UniProtKB">
        <authorList>
            <consortium name="Ensembl"/>
        </authorList>
    </citation>
    <scope>IDENTIFICATION</scope>
</reference>
<dbReference type="InterPro" id="IPR011990">
    <property type="entry name" value="TPR-like_helical_dom_sf"/>
</dbReference>
<dbReference type="Ensembl" id="ENSDLAT00005022032.2">
    <property type="protein sequence ID" value="ENSDLAP00005020546.1"/>
    <property type="gene ID" value="ENSDLAG00005009494.2"/>
</dbReference>
<feature type="signal peptide" evidence="1">
    <location>
        <begin position="1"/>
        <end position="21"/>
    </location>
</feature>
<evidence type="ECO:0000256" key="1">
    <source>
        <dbReference type="SAM" id="SignalP"/>
    </source>
</evidence>
<feature type="chain" id="PRO_5034041303" description="Protein sel-1 homolog 3" evidence="1">
    <location>
        <begin position="22"/>
        <end position="760"/>
    </location>
</feature>
<accession>A0A8C4ERY4</accession>
<protein>
    <recommendedName>
        <fullName evidence="4">Protein sel-1 homolog 3</fullName>
    </recommendedName>
</protein>
<reference evidence="2" key="1">
    <citation type="submission" date="2025-08" db="UniProtKB">
        <authorList>
            <consortium name="Ensembl"/>
        </authorList>
    </citation>
    <scope>IDENTIFICATION</scope>
</reference>
<sequence length="760" mass="86011">MIPVLFSLHSLNFIYLSFTSSRDTVLVDGSVVRVQYQCSKPCHLAVEVVVSTLKKTDLAVFRRNWNSSATRVYRIHQVQLRLPPSILYQHDFFNRRVLDAQNVTVRAWLDHLNDGSEPGTYHSSMLKIYKVLQIKPLSERPTKPPTDCPSWSAQLMWQMTRNRIYHCPHESDTMDLLKFPLATTGEHFGVVRRFQPFIDRGLERARLHAVTQPSVTLSVWIYLLKWCHKKLCGIIHHVDRNNLYDSVLMQLTDTGGSQQLVGEDEAFQTSVALPLRKWIRLDCYIQDSKDSIHYDDTDGYFVIGGSKHISGIRGYFGPIKYYRFGTEEVKFSNQITLQELDKTHQECSLGMKDLRGTLFEHAVSTIFTRDQAEIKIPTKSVALLQVSSCFGYHKASLLLATIYLSGLGHAVDQQLGHVYSLIGAAGDNRFALMHAGYKHTQGIDGFPKDLDMAYSYYSNTGVLKCLDNHSMDCHNILYKHSPPLDVYRLTHKTRDVFQYLKFHAERGDVESQKRLGTMLYWGQHGLSKDQVSAVKWFERSAMQMKDPSAMYDYSILLMKGQGVKRNHTRGFQLLEKAAAMGSINALNGLGWYHGIILNDHKTAAIYFEQAALNGSADGMFNLGIYHLSGINPDSPWRNETAAFHQFLNAAQLGHIAASVEIARYLSTGSLEGVSQDVERAVIMLKTVCEQNGHLGFMIREALQAYLQGSWQEAFVKYVLVAETGLGLAQSNVAHLCEVTICSFSCCNLLRLSSTKQCPFF</sequence>
<dbReference type="InterPro" id="IPR042756">
    <property type="entry name" value="Sel-1L3"/>
</dbReference>
<dbReference type="GeneTree" id="ENSGT00940000167983"/>
<proteinExistence type="predicted"/>
<keyword evidence="3" id="KW-1185">Reference proteome</keyword>
<dbReference type="SUPFAM" id="SSF81901">
    <property type="entry name" value="HCP-like"/>
    <property type="match status" value="2"/>
</dbReference>
<dbReference type="Proteomes" id="UP000694389">
    <property type="component" value="Unassembled WGS sequence"/>
</dbReference>